<proteinExistence type="predicted"/>
<dbReference type="EMBL" id="BNAO01000008">
    <property type="protein sequence ID" value="GHG74293.1"/>
    <property type="molecule type" value="Genomic_DNA"/>
</dbReference>
<evidence type="ECO:0000313" key="1">
    <source>
        <dbReference type="EMBL" id="GHG74293.1"/>
    </source>
</evidence>
<reference evidence="2" key="1">
    <citation type="journal article" date="2019" name="Int. J. Syst. Evol. Microbiol.">
        <title>The Global Catalogue of Microorganisms (GCM) 10K type strain sequencing project: providing services to taxonomists for standard genome sequencing and annotation.</title>
        <authorList>
            <consortium name="The Broad Institute Genomics Platform"/>
            <consortium name="The Broad Institute Genome Sequencing Center for Infectious Disease"/>
            <person name="Wu L."/>
            <person name="Ma J."/>
        </authorList>
    </citation>
    <scope>NUCLEOTIDE SEQUENCE [LARGE SCALE GENOMIC DNA]</scope>
    <source>
        <strain evidence="2">CGMCC 1.7003</strain>
    </source>
</reference>
<protein>
    <submittedName>
        <fullName evidence="1">Uncharacterized protein</fullName>
    </submittedName>
</protein>
<name>A0ABQ3L1G2_9ALTE</name>
<dbReference type="Proteomes" id="UP000659697">
    <property type="component" value="Unassembled WGS sequence"/>
</dbReference>
<comment type="caution">
    <text evidence="1">The sequence shown here is derived from an EMBL/GenBank/DDBJ whole genome shotgun (WGS) entry which is preliminary data.</text>
</comment>
<gene>
    <name evidence="1" type="ORF">GCM10010919_27660</name>
</gene>
<keyword evidence="2" id="KW-1185">Reference proteome</keyword>
<accession>A0ABQ3L1G2</accession>
<evidence type="ECO:0000313" key="2">
    <source>
        <dbReference type="Proteomes" id="UP000659697"/>
    </source>
</evidence>
<dbReference type="RefSeq" id="WP_189433626.1">
    <property type="nucleotide sequence ID" value="NZ_BNAO01000008.1"/>
</dbReference>
<sequence>MALQDDILLDIQNNKIPVVFSCRQLCHTPHRDGSFLVGKNSYKLSTLRTHTANYCEWASGEPKGFNVKNGADALFIFESKGRYRLKIHRDLPFEAEQNDSDDIYQDEEAVLVELPARKALNAQSLLGFIADYLAFVPYQRYFKRERNYFPVEPVVGIEQRLQSYFWPRISDTWHKNTELLNQFEQRFKALKPDLTHAGAGTALRQLFWEICDWGGVKRPQLSEAELQQQVVSVCDSIIKRKSVRRSNIINSAYTKLYAIAMPDDFVIYDSRVATALTGILDKQMPVFSHSPDWSDYSALGSVNGRGGSRPREYEWRWPNGYGSWKAQLAANRLCCDLRDYINQNKQRYSLSKDITLRELEAILFMEGY</sequence>
<organism evidence="1 2">
    <name type="scientific">Alishewanella longhuensis</name>
    <dbReference type="NCBI Taxonomy" id="1091037"/>
    <lineage>
        <taxon>Bacteria</taxon>
        <taxon>Pseudomonadati</taxon>
        <taxon>Pseudomonadota</taxon>
        <taxon>Gammaproteobacteria</taxon>
        <taxon>Alteromonadales</taxon>
        <taxon>Alteromonadaceae</taxon>
        <taxon>Alishewanella</taxon>
    </lineage>
</organism>